<dbReference type="Proteomes" id="UP000000935">
    <property type="component" value="Chromosome"/>
</dbReference>
<proteinExistence type="predicted"/>
<name>D5DX47_PRIM1</name>
<evidence type="ECO:0000313" key="2">
    <source>
        <dbReference type="Proteomes" id="UP000000935"/>
    </source>
</evidence>
<dbReference type="KEGG" id="bmq:BMQ_3089"/>
<gene>
    <name evidence="1" type="ordered locus">BMQ_3089</name>
</gene>
<dbReference type="STRING" id="545693.BMQ_3089"/>
<dbReference type="HOGENOM" id="CLU_3285005_0_0_9"/>
<protein>
    <submittedName>
        <fullName evidence="1">Uncharacterized protein</fullName>
    </submittedName>
</protein>
<evidence type="ECO:0000313" key="1">
    <source>
        <dbReference type="EMBL" id="ADE70111.1"/>
    </source>
</evidence>
<keyword evidence="2" id="KW-1185">Reference proteome</keyword>
<reference evidence="1 2" key="1">
    <citation type="journal article" date="2011" name="J. Bacteriol.">
        <title>Genome sequences of the biotechnologically important Bacillus megaterium strains QM B1551 and DSM319.</title>
        <authorList>
            <person name="Eppinger M."/>
            <person name="Bunk B."/>
            <person name="Johns M.A."/>
            <person name="Edirisinghe J.N."/>
            <person name="Kutumbaka K.K."/>
            <person name="Koenig S.S."/>
            <person name="Huot Creasy H."/>
            <person name="Rosovitz M.J."/>
            <person name="Riley D.R."/>
            <person name="Daugherty S."/>
            <person name="Martin M."/>
            <person name="Elbourne L.D."/>
            <person name="Paulsen I."/>
            <person name="Biedendieck R."/>
            <person name="Braun C."/>
            <person name="Grayburn S."/>
            <person name="Dhingra S."/>
            <person name="Lukyanchuk V."/>
            <person name="Ball B."/>
            <person name="Ul-Qamar R."/>
            <person name="Seibel J."/>
            <person name="Bremer E."/>
            <person name="Jahn D."/>
            <person name="Ravel J."/>
            <person name="Vary P.S."/>
        </authorList>
    </citation>
    <scope>NUCLEOTIDE SEQUENCE [LARGE SCALE GENOMIC DNA]</scope>
    <source>
        <strain evidence="2">ATCC 12872 / QMB1551</strain>
    </source>
</reference>
<dbReference type="EMBL" id="CP001983">
    <property type="protein sequence ID" value="ADE70111.1"/>
    <property type="molecule type" value="Genomic_DNA"/>
</dbReference>
<accession>D5DX47</accession>
<dbReference type="AlphaFoldDB" id="D5DX47"/>
<sequence>MYIFVPPFMIQNLGSFLFIVHHMGDEMVLRLDFTAVTAGL</sequence>
<organism evidence="1 2">
    <name type="scientific">Priestia megaterium (strain ATCC 12872 / QMB1551)</name>
    <name type="common">Bacillus megaterium</name>
    <dbReference type="NCBI Taxonomy" id="545693"/>
    <lineage>
        <taxon>Bacteria</taxon>
        <taxon>Bacillati</taxon>
        <taxon>Bacillota</taxon>
        <taxon>Bacilli</taxon>
        <taxon>Bacillales</taxon>
        <taxon>Bacillaceae</taxon>
        <taxon>Priestia</taxon>
    </lineage>
</organism>